<evidence type="ECO:0000313" key="5">
    <source>
        <dbReference type="Proteomes" id="UP000199322"/>
    </source>
</evidence>
<reference evidence="4 6" key="2">
    <citation type="submission" date="2019-04" db="EMBL/GenBank/DDBJ databases">
        <title>Draft genome sequence data and analysis of a Fermenting Bacterium, Geotoga petraea strain HO-Geo1, isolated from heavy-oil petroleum reservoir in Russia.</title>
        <authorList>
            <person name="Grouzdev D.S."/>
            <person name="Semenova E.M."/>
            <person name="Sokolova D.S."/>
            <person name="Tourova T.P."/>
            <person name="Poltaraus A.B."/>
            <person name="Nazina T.N."/>
        </authorList>
    </citation>
    <scope>NUCLEOTIDE SEQUENCE [LARGE SCALE GENOMIC DNA]</scope>
    <source>
        <strain evidence="4 6">HO-Geo1</strain>
    </source>
</reference>
<evidence type="ECO:0000313" key="3">
    <source>
        <dbReference type="EMBL" id="SDC60046.1"/>
    </source>
</evidence>
<gene>
    <name evidence="4" type="primary">ispD</name>
    <name evidence="4" type="ORF">E4650_08390</name>
    <name evidence="3" type="ORF">SAMN04488588_1416</name>
</gene>
<accession>A0A1G6MYI2</accession>
<dbReference type="Pfam" id="PF01128">
    <property type="entry name" value="IspD"/>
    <property type="match status" value="1"/>
</dbReference>
<dbReference type="InterPro" id="IPR001228">
    <property type="entry name" value="IspD"/>
</dbReference>
<dbReference type="InterPro" id="IPR050088">
    <property type="entry name" value="IspD/TarI_cytidylyltransf_bact"/>
</dbReference>
<keyword evidence="5" id="KW-1185">Reference proteome</keyword>
<dbReference type="PANTHER" id="PTHR32125">
    <property type="entry name" value="2-C-METHYL-D-ERYTHRITOL 4-PHOSPHATE CYTIDYLYLTRANSFERASE, CHLOROPLASTIC"/>
    <property type="match status" value="1"/>
</dbReference>
<dbReference type="NCBIfam" id="TIGR00453">
    <property type="entry name" value="ispD"/>
    <property type="match status" value="1"/>
</dbReference>
<evidence type="ECO:0000256" key="2">
    <source>
        <dbReference type="ARBA" id="ARBA00022695"/>
    </source>
</evidence>
<dbReference type="Gene3D" id="3.90.550.10">
    <property type="entry name" value="Spore Coat Polysaccharide Biosynthesis Protein SpsA, Chain A"/>
    <property type="match status" value="1"/>
</dbReference>
<dbReference type="PANTHER" id="PTHR32125:SF4">
    <property type="entry name" value="2-C-METHYL-D-ERYTHRITOL 4-PHOSPHATE CYTIDYLYLTRANSFERASE, CHLOROPLASTIC"/>
    <property type="match status" value="1"/>
</dbReference>
<dbReference type="GO" id="GO:0008299">
    <property type="term" value="P:isoprenoid biosynthetic process"/>
    <property type="evidence" value="ECO:0007669"/>
    <property type="project" value="InterPro"/>
</dbReference>
<dbReference type="GO" id="GO:0050518">
    <property type="term" value="F:2-C-methyl-D-erythritol 4-phosphate cytidylyltransferase activity"/>
    <property type="evidence" value="ECO:0007669"/>
    <property type="project" value="UniProtKB-EC"/>
</dbReference>
<dbReference type="InterPro" id="IPR029044">
    <property type="entry name" value="Nucleotide-diphossugar_trans"/>
</dbReference>
<organism evidence="3 5">
    <name type="scientific">Geotoga petraea</name>
    <dbReference type="NCBI Taxonomy" id="28234"/>
    <lineage>
        <taxon>Bacteria</taxon>
        <taxon>Thermotogati</taxon>
        <taxon>Thermotogota</taxon>
        <taxon>Thermotogae</taxon>
        <taxon>Petrotogales</taxon>
        <taxon>Petrotogaceae</taxon>
        <taxon>Geotoga</taxon>
    </lineage>
</organism>
<dbReference type="CDD" id="cd02516">
    <property type="entry name" value="CDP-ME_synthetase"/>
    <property type="match status" value="1"/>
</dbReference>
<dbReference type="AlphaFoldDB" id="A0A1G6MYI2"/>
<evidence type="ECO:0000313" key="4">
    <source>
        <dbReference type="EMBL" id="TGG87313.1"/>
    </source>
</evidence>
<evidence type="ECO:0000313" key="6">
    <source>
        <dbReference type="Proteomes" id="UP000297288"/>
    </source>
</evidence>
<dbReference type="Proteomes" id="UP000297288">
    <property type="component" value="Unassembled WGS sequence"/>
</dbReference>
<proteinExistence type="predicted"/>
<reference evidence="3 5" key="1">
    <citation type="submission" date="2016-10" db="EMBL/GenBank/DDBJ databases">
        <authorList>
            <person name="de Groot N.N."/>
        </authorList>
    </citation>
    <scope>NUCLEOTIDE SEQUENCE [LARGE SCALE GENOMIC DNA]</scope>
    <source>
        <strain evidence="3 5">WG14</strain>
    </source>
</reference>
<name>A0A1G6MYI2_9BACT</name>
<evidence type="ECO:0000256" key="1">
    <source>
        <dbReference type="ARBA" id="ARBA00022679"/>
    </source>
</evidence>
<dbReference type="RefSeq" id="WP_091404107.1">
    <property type="nucleotide sequence ID" value="NZ_FMYV01000005.1"/>
</dbReference>
<dbReference type="Proteomes" id="UP000199322">
    <property type="component" value="Unassembled WGS sequence"/>
</dbReference>
<dbReference type="FunFam" id="3.90.550.10:FF:000003">
    <property type="entry name" value="2-C-methyl-D-erythritol 4-phosphate cytidylyltransferase"/>
    <property type="match status" value="1"/>
</dbReference>
<dbReference type="OrthoDB" id="9806837at2"/>
<dbReference type="STRING" id="28234.SAMN04488588_1416"/>
<protein>
    <submittedName>
        <fullName evidence="3">2-C-methyl-D-erythritol 4-phosphate cytidylyltransferase</fullName>
        <ecNumber evidence="4">2.7.7.60</ecNumber>
    </submittedName>
</protein>
<dbReference type="InterPro" id="IPR034683">
    <property type="entry name" value="IspD/TarI"/>
</dbReference>
<dbReference type="EC" id="2.7.7.60" evidence="4"/>
<keyword evidence="2 3" id="KW-0548">Nucleotidyltransferase</keyword>
<sequence>MNIGLIMSAGRGDRSGLKYPKQFYRIKHKSILKISVEKLFYNKNIDEVIIVTNDEFYKKTEEEIRNMGNIKLVTGGKTRQESVFNGLKYIKENYNNVKFVFIHDSARPFISEKLLNNVYRGVKENDSAIPVIDATETLSFVEKGIIKKMIDRNKIKIHQTPQAFNFEKIFSAYDELDGNLHNFTDDASIYLNKYNSVYTVKGDKMNVKLTTPEDFAIGEVIVDKRI</sequence>
<keyword evidence="1 3" id="KW-0808">Transferase</keyword>
<dbReference type="EMBL" id="SRME01000005">
    <property type="protein sequence ID" value="TGG87313.1"/>
    <property type="molecule type" value="Genomic_DNA"/>
</dbReference>
<dbReference type="EMBL" id="FMYV01000005">
    <property type="protein sequence ID" value="SDC60046.1"/>
    <property type="molecule type" value="Genomic_DNA"/>
</dbReference>
<dbReference type="SUPFAM" id="SSF53448">
    <property type="entry name" value="Nucleotide-diphospho-sugar transferases"/>
    <property type="match status" value="1"/>
</dbReference>